<evidence type="ECO:0000256" key="6">
    <source>
        <dbReference type="ARBA" id="ARBA00023002"/>
    </source>
</evidence>
<dbReference type="InterPro" id="IPR036396">
    <property type="entry name" value="Cyt_P450_sf"/>
</dbReference>
<sequence>VSSITAFFFAMMTNPTVQHRAQAEVDAFVVKKQRLPMLHDQAAFPYLACVAKEVLRWAPPAPLGLFHCTARPDTYKDFYIPAKTTVVANICAMMHDESVHPNPSVFDPERFARPNPQADPRDWVFGFGRHICAGYAIMHWFLSLPTVTISKAVAKDRKIIEPQVEFTTGITSHVKPFRYQITLRCPQALALIRQGL</sequence>
<dbReference type="GO" id="GO:0004497">
    <property type="term" value="F:monooxygenase activity"/>
    <property type="evidence" value="ECO:0007669"/>
    <property type="project" value="UniProtKB-KW"/>
</dbReference>
<comment type="cofactor">
    <cofactor evidence="1 9">
        <name>heme</name>
        <dbReference type="ChEBI" id="CHEBI:30413"/>
    </cofactor>
</comment>
<evidence type="ECO:0000256" key="7">
    <source>
        <dbReference type="ARBA" id="ARBA00023004"/>
    </source>
</evidence>
<keyword evidence="5 9" id="KW-0479">Metal-binding</keyword>
<gene>
    <name evidence="10" type="ORF">B0H17DRAFT_925290</name>
</gene>
<comment type="pathway">
    <text evidence="2">Secondary metabolite biosynthesis.</text>
</comment>
<dbReference type="InterPro" id="IPR002401">
    <property type="entry name" value="Cyt_P450_E_grp-I"/>
</dbReference>
<dbReference type="Gene3D" id="1.10.630.10">
    <property type="entry name" value="Cytochrome P450"/>
    <property type="match status" value="1"/>
</dbReference>
<feature type="binding site" description="axial binding residue" evidence="9">
    <location>
        <position position="132"/>
    </location>
    <ligand>
        <name>heme</name>
        <dbReference type="ChEBI" id="CHEBI:30413"/>
    </ligand>
    <ligandPart>
        <name>Fe</name>
        <dbReference type="ChEBI" id="CHEBI:18248"/>
    </ligandPart>
</feature>
<reference evidence="10" key="1">
    <citation type="submission" date="2023-03" db="EMBL/GenBank/DDBJ databases">
        <title>Massive genome expansion in bonnet fungi (Mycena s.s.) driven by repeated elements and novel gene families across ecological guilds.</title>
        <authorList>
            <consortium name="Lawrence Berkeley National Laboratory"/>
            <person name="Harder C.B."/>
            <person name="Miyauchi S."/>
            <person name="Viragh M."/>
            <person name="Kuo A."/>
            <person name="Thoen E."/>
            <person name="Andreopoulos B."/>
            <person name="Lu D."/>
            <person name="Skrede I."/>
            <person name="Drula E."/>
            <person name="Henrissat B."/>
            <person name="Morin E."/>
            <person name="Kohler A."/>
            <person name="Barry K."/>
            <person name="LaButti K."/>
            <person name="Morin E."/>
            <person name="Salamov A."/>
            <person name="Lipzen A."/>
            <person name="Mereny Z."/>
            <person name="Hegedus B."/>
            <person name="Baldrian P."/>
            <person name="Stursova M."/>
            <person name="Weitz H."/>
            <person name="Taylor A."/>
            <person name="Grigoriev I.V."/>
            <person name="Nagy L.G."/>
            <person name="Martin F."/>
            <person name="Kauserud H."/>
        </authorList>
    </citation>
    <scope>NUCLEOTIDE SEQUENCE</scope>
    <source>
        <strain evidence="10">CBHHK067</strain>
    </source>
</reference>
<dbReference type="PANTHER" id="PTHR46300">
    <property type="entry name" value="P450, PUTATIVE (EUROFUNG)-RELATED-RELATED"/>
    <property type="match status" value="1"/>
</dbReference>
<proteinExistence type="inferred from homology"/>
<evidence type="ECO:0000256" key="9">
    <source>
        <dbReference type="PIRSR" id="PIRSR602401-1"/>
    </source>
</evidence>
<evidence type="ECO:0000256" key="5">
    <source>
        <dbReference type="ARBA" id="ARBA00022723"/>
    </source>
</evidence>
<dbReference type="InterPro" id="IPR050364">
    <property type="entry name" value="Cytochrome_P450_fung"/>
</dbReference>
<dbReference type="GO" id="GO:0005506">
    <property type="term" value="F:iron ion binding"/>
    <property type="evidence" value="ECO:0007669"/>
    <property type="project" value="InterPro"/>
</dbReference>
<dbReference type="PRINTS" id="PR00463">
    <property type="entry name" value="EP450I"/>
</dbReference>
<keyword evidence="6" id="KW-0560">Oxidoreductase</keyword>
<accession>A0AAD7DWU5</accession>
<dbReference type="Proteomes" id="UP001221757">
    <property type="component" value="Unassembled WGS sequence"/>
</dbReference>
<dbReference type="GO" id="GO:0020037">
    <property type="term" value="F:heme binding"/>
    <property type="evidence" value="ECO:0007669"/>
    <property type="project" value="InterPro"/>
</dbReference>
<keyword evidence="11" id="KW-1185">Reference proteome</keyword>
<organism evidence="10 11">
    <name type="scientific">Mycena rosella</name>
    <name type="common">Pink bonnet</name>
    <name type="synonym">Agaricus rosellus</name>
    <dbReference type="NCBI Taxonomy" id="1033263"/>
    <lineage>
        <taxon>Eukaryota</taxon>
        <taxon>Fungi</taxon>
        <taxon>Dikarya</taxon>
        <taxon>Basidiomycota</taxon>
        <taxon>Agaricomycotina</taxon>
        <taxon>Agaricomycetes</taxon>
        <taxon>Agaricomycetidae</taxon>
        <taxon>Agaricales</taxon>
        <taxon>Marasmiineae</taxon>
        <taxon>Mycenaceae</taxon>
        <taxon>Mycena</taxon>
    </lineage>
</organism>
<dbReference type="PANTHER" id="PTHR46300:SF7">
    <property type="entry name" value="P450, PUTATIVE (EUROFUNG)-RELATED"/>
    <property type="match status" value="1"/>
</dbReference>
<evidence type="ECO:0000256" key="8">
    <source>
        <dbReference type="ARBA" id="ARBA00023033"/>
    </source>
</evidence>
<evidence type="ECO:0000256" key="4">
    <source>
        <dbReference type="ARBA" id="ARBA00022617"/>
    </source>
</evidence>
<feature type="non-terminal residue" evidence="10">
    <location>
        <position position="1"/>
    </location>
</feature>
<dbReference type="SUPFAM" id="SSF48264">
    <property type="entry name" value="Cytochrome P450"/>
    <property type="match status" value="1"/>
</dbReference>
<dbReference type="AlphaFoldDB" id="A0AAD7DWU5"/>
<evidence type="ECO:0000256" key="1">
    <source>
        <dbReference type="ARBA" id="ARBA00001971"/>
    </source>
</evidence>
<evidence type="ECO:0000313" key="11">
    <source>
        <dbReference type="Proteomes" id="UP001221757"/>
    </source>
</evidence>
<dbReference type="InterPro" id="IPR001128">
    <property type="entry name" value="Cyt_P450"/>
</dbReference>
<protein>
    <submittedName>
        <fullName evidence="10">Cytochrome P450</fullName>
    </submittedName>
</protein>
<comment type="caution">
    <text evidence="10">The sequence shown here is derived from an EMBL/GenBank/DDBJ whole genome shotgun (WGS) entry which is preliminary data.</text>
</comment>
<keyword evidence="7 9" id="KW-0408">Iron</keyword>
<keyword evidence="4 9" id="KW-0349">Heme</keyword>
<comment type="similarity">
    <text evidence="3">Belongs to the cytochrome P450 family.</text>
</comment>
<evidence type="ECO:0000256" key="3">
    <source>
        <dbReference type="ARBA" id="ARBA00010617"/>
    </source>
</evidence>
<keyword evidence="8" id="KW-0503">Monooxygenase</keyword>
<evidence type="ECO:0000313" key="10">
    <source>
        <dbReference type="EMBL" id="KAJ7700785.1"/>
    </source>
</evidence>
<name>A0AAD7DWU5_MYCRO</name>
<evidence type="ECO:0000256" key="2">
    <source>
        <dbReference type="ARBA" id="ARBA00005179"/>
    </source>
</evidence>
<dbReference type="EMBL" id="JARKIE010000019">
    <property type="protein sequence ID" value="KAJ7700785.1"/>
    <property type="molecule type" value="Genomic_DNA"/>
</dbReference>
<dbReference type="Pfam" id="PF00067">
    <property type="entry name" value="p450"/>
    <property type="match status" value="1"/>
</dbReference>
<dbReference type="GO" id="GO:0016705">
    <property type="term" value="F:oxidoreductase activity, acting on paired donors, with incorporation or reduction of molecular oxygen"/>
    <property type="evidence" value="ECO:0007669"/>
    <property type="project" value="InterPro"/>
</dbReference>